<feature type="coiled-coil region" evidence="1">
    <location>
        <begin position="189"/>
        <end position="216"/>
    </location>
</feature>
<dbReference type="Proteomes" id="UP000054937">
    <property type="component" value="Unassembled WGS sequence"/>
</dbReference>
<dbReference type="InParanoid" id="A0A0V0QMF7"/>
<dbReference type="GO" id="GO:0005509">
    <property type="term" value="F:calcium ion binding"/>
    <property type="evidence" value="ECO:0007669"/>
    <property type="project" value="InterPro"/>
</dbReference>
<accession>A0A0V0QMF7</accession>
<evidence type="ECO:0000256" key="1">
    <source>
        <dbReference type="SAM" id="Coils"/>
    </source>
</evidence>
<evidence type="ECO:0000256" key="2">
    <source>
        <dbReference type="SAM" id="MobiDB-lite"/>
    </source>
</evidence>
<dbReference type="SUPFAM" id="SSF47473">
    <property type="entry name" value="EF-hand"/>
    <property type="match status" value="1"/>
</dbReference>
<proteinExistence type="predicted"/>
<dbReference type="PROSITE" id="PS50222">
    <property type="entry name" value="EF_HAND_2"/>
    <property type="match status" value="1"/>
</dbReference>
<evidence type="ECO:0000313" key="4">
    <source>
        <dbReference type="EMBL" id="KRX03354.1"/>
    </source>
</evidence>
<evidence type="ECO:0000313" key="5">
    <source>
        <dbReference type="Proteomes" id="UP000054937"/>
    </source>
</evidence>
<dbReference type="EMBL" id="LDAU01000135">
    <property type="protein sequence ID" value="KRX03354.1"/>
    <property type="molecule type" value="Genomic_DNA"/>
</dbReference>
<evidence type="ECO:0000259" key="3">
    <source>
        <dbReference type="PROSITE" id="PS50222"/>
    </source>
</evidence>
<dbReference type="InterPro" id="IPR011992">
    <property type="entry name" value="EF-hand-dom_pair"/>
</dbReference>
<dbReference type="Gene3D" id="1.10.238.10">
    <property type="entry name" value="EF-hand"/>
    <property type="match status" value="2"/>
</dbReference>
<sequence>MAQFYQQKNQTQLNQQEQSEKNTYFTNKQYERDIVDDKIHRIQLEIQREKDKQLQFVKSQKNKKYSDDFIGNKDLYIESPKQFKSNPYTPNISQIQFKKSTFEINKNPYYDSNEKNKNIIPVTSKENNLQKDDLYNRNSLKSQEFYQNNDQEYLKPPSPFKSYDQNNKFSFSQKSAFPDLKQKNTIHNFEEKAEQLQQYQKLYIDLNSKQQEQDQEDIYSYLEGLNNYDLFDVLKLFLRHLCELMKIQKNIFKNKEKLSQIHNFCIQSFFNYFDIKNKNEITLPEFIQGLRSLDIHIDQQDLQNILQELSSFQSANKALNKDQITNYINLFSSIDIEHKGYIVARDLQIFLNQYNGKFTLESVEELFQAFTHKNSVRVNLEEFLQLYKQTGLKKFDDIQFVNLNGENRQIKQKEKSLNRSSVQVYNSNQNELNFPGFVKYNLQKRR</sequence>
<keyword evidence="1" id="KW-0175">Coiled coil</keyword>
<dbReference type="InterPro" id="IPR002048">
    <property type="entry name" value="EF_hand_dom"/>
</dbReference>
<protein>
    <recommendedName>
        <fullName evidence="3">EF-hand domain-containing protein</fullName>
    </recommendedName>
</protein>
<keyword evidence="5" id="KW-1185">Reference proteome</keyword>
<gene>
    <name evidence="4" type="ORF">PPERSA_05712</name>
</gene>
<feature type="compositionally biased region" description="Low complexity" evidence="2">
    <location>
        <begin position="1"/>
        <end position="17"/>
    </location>
</feature>
<reference evidence="4 5" key="1">
    <citation type="journal article" date="2015" name="Sci. Rep.">
        <title>Genome of the facultative scuticociliatosis pathogen Pseudocohnilembus persalinus provides insight into its virulence through horizontal gene transfer.</title>
        <authorList>
            <person name="Xiong J."/>
            <person name="Wang G."/>
            <person name="Cheng J."/>
            <person name="Tian M."/>
            <person name="Pan X."/>
            <person name="Warren A."/>
            <person name="Jiang C."/>
            <person name="Yuan D."/>
            <person name="Miao W."/>
        </authorList>
    </citation>
    <scope>NUCLEOTIDE SEQUENCE [LARGE SCALE GENOMIC DNA]</scope>
    <source>
        <strain evidence="4">36N120E</strain>
    </source>
</reference>
<organism evidence="4 5">
    <name type="scientific">Pseudocohnilembus persalinus</name>
    <name type="common">Ciliate</name>
    <dbReference type="NCBI Taxonomy" id="266149"/>
    <lineage>
        <taxon>Eukaryota</taxon>
        <taxon>Sar</taxon>
        <taxon>Alveolata</taxon>
        <taxon>Ciliophora</taxon>
        <taxon>Intramacronucleata</taxon>
        <taxon>Oligohymenophorea</taxon>
        <taxon>Scuticociliatia</taxon>
        <taxon>Philasterida</taxon>
        <taxon>Pseudocohnilembidae</taxon>
        <taxon>Pseudocohnilembus</taxon>
    </lineage>
</organism>
<feature type="region of interest" description="Disordered" evidence="2">
    <location>
        <begin position="1"/>
        <end position="25"/>
    </location>
</feature>
<dbReference type="AlphaFoldDB" id="A0A0V0QMF7"/>
<dbReference type="Pfam" id="PF13499">
    <property type="entry name" value="EF-hand_7"/>
    <property type="match status" value="1"/>
</dbReference>
<name>A0A0V0QMF7_PSEPJ</name>
<feature type="domain" description="EF-hand" evidence="3">
    <location>
        <begin position="261"/>
        <end position="296"/>
    </location>
</feature>
<comment type="caution">
    <text evidence="4">The sequence shown here is derived from an EMBL/GenBank/DDBJ whole genome shotgun (WGS) entry which is preliminary data.</text>
</comment>